<evidence type="ECO:0000313" key="3">
    <source>
        <dbReference type="Proteomes" id="UP000326287"/>
    </source>
</evidence>
<dbReference type="InterPro" id="IPR050744">
    <property type="entry name" value="AI-2_Isomerase_LsrG"/>
</dbReference>
<reference evidence="2 3" key="1">
    <citation type="submission" date="2019-02" db="EMBL/GenBank/DDBJ databases">
        <authorList>
            <person name="Li S.-H."/>
        </authorList>
    </citation>
    <scope>NUCLEOTIDE SEQUENCE [LARGE SCALE GENOMIC DNA]</scope>
    <source>
        <strain evidence="2 3">IMCC14385</strain>
    </source>
</reference>
<organism evidence="2 3">
    <name type="scientific">Halioglobus maricola</name>
    <dbReference type="NCBI Taxonomy" id="2601894"/>
    <lineage>
        <taxon>Bacteria</taxon>
        <taxon>Pseudomonadati</taxon>
        <taxon>Pseudomonadota</taxon>
        <taxon>Gammaproteobacteria</taxon>
        <taxon>Cellvibrionales</taxon>
        <taxon>Halieaceae</taxon>
        <taxon>Halioglobus</taxon>
    </lineage>
</organism>
<keyword evidence="2" id="KW-0560">Oxidoreductase</keyword>
<dbReference type="InterPro" id="IPR011008">
    <property type="entry name" value="Dimeric_a/b-barrel"/>
</dbReference>
<dbReference type="SUPFAM" id="SSF54909">
    <property type="entry name" value="Dimeric alpha+beta barrel"/>
    <property type="match status" value="1"/>
</dbReference>
<dbReference type="AlphaFoldDB" id="A0A5P9NHZ3"/>
<dbReference type="KEGG" id="halc:EY643_05490"/>
<proteinExistence type="predicted"/>
<protein>
    <submittedName>
        <fullName evidence="2">Antibiotic biosynthesis monooxygenase</fullName>
    </submittedName>
</protein>
<evidence type="ECO:0000259" key="1">
    <source>
        <dbReference type="PROSITE" id="PS51725"/>
    </source>
</evidence>
<dbReference type="GO" id="GO:0004497">
    <property type="term" value="F:monooxygenase activity"/>
    <property type="evidence" value="ECO:0007669"/>
    <property type="project" value="UniProtKB-KW"/>
</dbReference>
<accession>A0A5P9NHZ3</accession>
<dbReference type="PANTHER" id="PTHR33336:SF15">
    <property type="entry name" value="ABM DOMAIN-CONTAINING PROTEIN"/>
    <property type="match status" value="1"/>
</dbReference>
<dbReference type="PANTHER" id="PTHR33336">
    <property type="entry name" value="QUINOL MONOOXYGENASE YGIN-RELATED"/>
    <property type="match status" value="1"/>
</dbReference>
<name>A0A5P9NHZ3_9GAMM</name>
<dbReference type="RefSeq" id="WP_152661252.1">
    <property type="nucleotide sequence ID" value="NZ_CP036422.1"/>
</dbReference>
<dbReference type="EMBL" id="CP036422">
    <property type="protein sequence ID" value="QFU75146.1"/>
    <property type="molecule type" value="Genomic_DNA"/>
</dbReference>
<evidence type="ECO:0000313" key="2">
    <source>
        <dbReference type="EMBL" id="QFU75146.1"/>
    </source>
</evidence>
<gene>
    <name evidence="2" type="ORF">EY643_05490</name>
</gene>
<feature type="domain" description="ABM" evidence="1">
    <location>
        <begin position="3"/>
        <end position="92"/>
    </location>
</feature>
<dbReference type="InterPro" id="IPR007138">
    <property type="entry name" value="ABM_dom"/>
</dbReference>
<keyword evidence="2" id="KW-0503">Monooxygenase</keyword>
<dbReference type="PROSITE" id="PS51725">
    <property type="entry name" value="ABM"/>
    <property type="match status" value="1"/>
</dbReference>
<keyword evidence="3" id="KW-1185">Reference proteome</keyword>
<dbReference type="Pfam" id="PF03992">
    <property type="entry name" value="ABM"/>
    <property type="match status" value="1"/>
</dbReference>
<sequence>MTVLVAGTIDILDGDREKALAASAALMDETRNQEGCRHYVWSADPTSDTRVYVYENWESSEALNAHLAGPYYLQMLGILGTYNVVNTEVTKFRSDLEEPVYDPEGRPRGDFFTA</sequence>
<dbReference type="OrthoDB" id="287932at2"/>
<dbReference type="Gene3D" id="3.30.70.100">
    <property type="match status" value="1"/>
</dbReference>
<dbReference type="Proteomes" id="UP000326287">
    <property type="component" value="Chromosome"/>
</dbReference>